<accession>A0A6A5K049</accession>
<feature type="region of interest" description="Disordered" evidence="1">
    <location>
        <begin position="43"/>
        <end position="65"/>
    </location>
</feature>
<evidence type="ECO:0000256" key="1">
    <source>
        <dbReference type="SAM" id="MobiDB-lite"/>
    </source>
</evidence>
<organism evidence="3 4">
    <name type="scientific">Decorospora gaudefroyi</name>
    <dbReference type="NCBI Taxonomy" id="184978"/>
    <lineage>
        <taxon>Eukaryota</taxon>
        <taxon>Fungi</taxon>
        <taxon>Dikarya</taxon>
        <taxon>Ascomycota</taxon>
        <taxon>Pezizomycotina</taxon>
        <taxon>Dothideomycetes</taxon>
        <taxon>Pleosporomycetidae</taxon>
        <taxon>Pleosporales</taxon>
        <taxon>Pleosporineae</taxon>
        <taxon>Pleosporaceae</taxon>
        <taxon>Decorospora</taxon>
    </lineage>
</organism>
<keyword evidence="2" id="KW-0812">Transmembrane</keyword>
<keyword evidence="2" id="KW-0472">Membrane</keyword>
<evidence type="ECO:0000313" key="3">
    <source>
        <dbReference type="EMBL" id="KAF1830219.1"/>
    </source>
</evidence>
<protein>
    <submittedName>
        <fullName evidence="3">Uncharacterized protein</fullName>
    </submittedName>
</protein>
<dbReference type="Proteomes" id="UP000800040">
    <property type="component" value="Unassembled WGS sequence"/>
</dbReference>
<reference evidence="3" key="1">
    <citation type="submission" date="2020-01" db="EMBL/GenBank/DDBJ databases">
        <authorList>
            <consortium name="DOE Joint Genome Institute"/>
            <person name="Haridas S."/>
            <person name="Albert R."/>
            <person name="Binder M."/>
            <person name="Bloem J."/>
            <person name="Labutti K."/>
            <person name="Salamov A."/>
            <person name="Andreopoulos B."/>
            <person name="Baker S.E."/>
            <person name="Barry K."/>
            <person name="Bills G."/>
            <person name="Bluhm B.H."/>
            <person name="Cannon C."/>
            <person name="Castanera R."/>
            <person name="Culley D.E."/>
            <person name="Daum C."/>
            <person name="Ezra D."/>
            <person name="Gonzalez J.B."/>
            <person name="Henrissat B."/>
            <person name="Kuo A."/>
            <person name="Liang C."/>
            <person name="Lipzen A."/>
            <person name="Lutzoni F."/>
            <person name="Magnuson J."/>
            <person name="Mondo S."/>
            <person name="Nolan M."/>
            <person name="Ohm R."/>
            <person name="Pangilinan J."/>
            <person name="Park H.-J."/>
            <person name="Ramirez L."/>
            <person name="Alfaro M."/>
            <person name="Sun H."/>
            <person name="Tritt A."/>
            <person name="Yoshinaga Y."/>
            <person name="Zwiers L.-H."/>
            <person name="Turgeon B.G."/>
            <person name="Goodwin S.B."/>
            <person name="Spatafora J.W."/>
            <person name="Crous P.W."/>
            <person name="Grigoriev I.V."/>
        </authorList>
    </citation>
    <scope>NUCLEOTIDE SEQUENCE</scope>
    <source>
        <strain evidence="3">P77</strain>
    </source>
</reference>
<proteinExistence type="predicted"/>
<evidence type="ECO:0000256" key="2">
    <source>
        <dbReference type="SAM" id="Phobius"/>
    </source>
</evidence>
<gene>
    <name evidence="3" type="ORF">BDW02DRAFT_573270</name>
</gene>
<feature type="transmembrane region" description="Helical" evidence="2">
    <location>
        <begin position="102"/>
        <end position="125"/>
    </location>
</feature>
<evidence type="ECO:0000313" key="4">
    <source>
        <dbReference type="Proteomes" id="UP000800040"/>
    </source>
</evidence>
<dbReference type="AlphaFoldDB" id="A0A6A5K049"/>
<sequence>MGTEREGGRLNIDTRPCPTASFFQKTDEYGHLFDGAGGAIESISTSTDGHEEKKTVPANTITTSSVPAEMLSKTTMSPAPSPSISTAITGASTSPITLSGGAILAITISSIIGLTLPILALALYLKRCRRKKRQMKQDGRILKEVLDYRVLTERAQEVGLKRLQDALSRKWAETEATAQLLGRPVLELNEIREMGCIERRSLRRLFEQGGGGRRAKGEKALPSPPVETDGEHGI</sequence>
<keyword evidence="4" id="KW-1185">Reference proteome</keyword>
<keyword evidence="2" id="KW-1133">Transmembrane helix</keyword>
<name>A0A6A5K049_9PLEO</name>
<dbReference type="EMBL" id="ML975405">
    <property type="protein sequence ID" value="KAF1830219.1"/>
    <property type="molecule type" value="Genomic_DNA"/>
</dbReference>
<feature type="region of interest" description="Disordered" evidence="1">
    <location>
        <begin position="208"/>
        <end position="234"/>
    </location>
</feature>